<organism evidence="8 9">
    <name type="scientific">Candidatus Roizmanbacteria bacterium CG_4_9_14_0_8_um_filter_34_12</name>
    <dbReference type="NCBI Taxonomy" id="1974840"/>
    <lineage>
        <taxon>Bacteria</taxon>
        <taxon>Candidatus Roizmaniibacteriota</taxon>
    </lineage>
</organism>
<evidence type="ECO:0000259" key="7">
    <source>
        <dbReference type="Pfam" id="PF04932"/>
    </source>
</evidence>
<dbReference type="PANTHER" id="PTHR37422:SF13">
    <property type="entry name" value="LIPOPOLYSACCHARIDE BIOSYNTHESIS PROTEIN PA4999-RELATED"/>
    <property type="match status" value="1"/>
</dbReference>
<dbReference type="InterPro" id="IPR051533">
    <property type="entry name" value="WaaL-like"/>
</dbReference>
<dbReference type="Pfam" id="PF13181">
    <property type="entry name" value="TPR_8"/>
    <property type="match status" value="1"/>
</dbReference>
<keyword evidence="2 6" id="KW-0812">Transmembrane</keyword>
<keyword evidence="4 6" id="KW-0472">Membrane</keyword>
<gene>
    <name evidence="8" type="ORF">CO083_01190</name>
</gene>
<feature type="repeat" description="TPR" evidence="5">
    <location>
        <begin position="407"/>
        <end position="440"/>
    </location>
</feature>
<dbReference type="InterPro" id="IPR007016">
    <property type="entry name" value="O-antigen_ligase-rel_domated"/>
</dbReference>
<feature type="transmembrane region" description="Helical" evidence="6">
    <location>
        <begin position="203"/>
        <end position="219"/>
    </location>
</feature>
<evidence type="ECO:0000256" key="2">
    <source>
        <dbReference type="ARBA" id="ARBA00022692"/>
    </source>
</evidence>
<evidence type="ECO:0000256" key="5">
    <source>
        <dbReference type="PROSITE-ProRule" id="PRU00339"/>
    </source>
</evidence>
<dbReference type="Pfam" id="PF04932">
    <property type="entry name" value="Wzy_C"/>
    <property type="match status" value="1"/>
</dbReference>
<feature type="transmembrane region" description="Helical" evidence="6">
    <location>
        <begin position="261"/>
        <end position="279"/>
    </location>
</feature>
<dbReference type="AlphaFoldDB" id="A0A2M8DDQ8"/>
<feature type="transmembrane region" description="Helical" evidence="6">
    <location>
        <begin position="225"/>
        <end position="241"/>
    </location>
</feature>
<feature type="domain" description="O-antigen ligase-related" evidence="7">
    <location>
        <begin position="27"/>
        <end position="182"/>
    </location>
</feature>
<dbReference type="SMART" id="SM00028">
    <property type="entry name" value="TPR"/>
    <property type="match status" value="4"/>
</dbReference>
<feature type="transmembrane region" description="Helical" evidence="6">
    <location>
        <begin position="18"/>
        <end position="35"/>
    </location>
</feature>
<dbReference type="EMBL" id="PFTH01000049">
    <property type="protein sequence ID" value="PJB89132.1"/>
    <property type="molecule type" value="Genomic_DNA"/>
</dbReference>
<dbReference type="Proteomes" id="UP000229706">
    <property type="component" value="Unassembled WGS sequence"/>
</dbReference>
<protein>
    <recommendedName>
        <fullName evidence="7">O-antigen ligase-related domain-containing protein</fullName>
    </recommendedName>
</protein>
<evidence type="ECO:0000313" key="8">
    <source>
        <dbReference type="EMBL" id="PJB89132.1"/>
    </source>
</evidence>
<dbReference type="InterPro" id="IPR011990">
    <property type="entry name" value="TPR-like_helical_dom_sf"/>
</dbReference>
<dbReference type="SUPFAM" id="SSF48452">
    <property type="entry name" value="TPR-like"/>
    <property type="match status" value="1"/>
</dbReference>
<comment type="subcellular location">
    <subcellularLocation>
        <location evidence="1">Membrane</location>
        <topology evidence="1">Multi-pass membrane protein</topology>
    </subcellularLocation>
</comment>
<accession>A0A2M8DDQ8</accession>
<feature type="transmembrane region" description="Helical" evidence="6">
    <location>
        <begin position="68"/>
        <end position="86"/>
    </location>
</feature>
<evidence type="ECO:0000256" key="4">
    <source>
        <dbReference type="ARBA" id="ARBA00023136"/>
    </source>
</evidence>
<reference evidence="9" key="1">
    <citation type="submission" date="2017-09" db="EMBL/GenBank/DDBJ databases">
        <title>Depth-based differentiation of microbial function through sediment-hosted aquifers and enrichment of novel symbionts in the deep terrestrial subsurface.</title>
        <authorList>
            <person name="Probst A.J."/>
            <person name="Ladd B."/>
            <person name="Jarett J.K."/>
            <person name="Geller-Mcgrath D.E."/>
            <person name="Sieber C.M.K."/>
            <person name="Emerson J.B."/>
            <person name="Anantharaman K."/>
            <person name="Thomas B.C."/>
            <person name="Malmstrom R."/>
            <person name="Stieglmeier M."/>
            <person name="Klingl A."/>
            <person name="Woyke T."/>
            <person name="Ryan C.M."/>
            <person name="Banfield J.F."/>
        </authorList>
    </citation>
    <scope>NUCLEOTIDE SEQUENCE [LARGE SCALE GENOMIC DNA]</scope>
</reference>
<keyword evidence="5" id="KW-0802">TPR repeat</keyword>
<dbReference type="InterPro" id="IPR019734">
    <property type="entry name" value="TPR_rpt"/>
</dbReference>
<feature type="transmembrane region" description="Helical" evidence="6">
    <location>
        <begin position="166"/>
        <end position="191"/>
    </location>
</feature>
<evidence type="ECO:0000256" key="6">
    <source>
        <dbReference type="SAM" id="Phobius"/>
    </source>
</evidence>
<dbReference type="GO" id="GO:0016020">
    <property type="term" value="C:membrane"/>
    <property type="evidence" value="ECO:0007669"/>
    <property type="project" value="UniProtKB-SubCell"/>
</dbReference>
<dbReference type="PROSITE" id="PS50005">
    <property type="entry name" value="TPR"/>
    <property type="match status" value="1"/>
</dbReference>
<keyword evidence="3 6" id="KW-1133">Transmembrane helix</keyword>
<name>A0A2M8DDQ8_9BACT</name>
<evidence type="ECO:0000256" key="3">
    <source>
        <dbReference type="ARBA" id="ARBA00022989"/>
    </source>
</evidence>
<proteinExistence type="predicted"/>
<sequence length="552" mass="63472">MIHLFLAGFLFFKEERKLNKTIVLAILIFNLYIMSQSGSRGAMVGLGAAILIFLILKIFSLRSLKTKIVSALILFILIAGFVFINFQREIPWMSKAPYFIQRLSSITRGDWSRTTAWGMALQGFKEKPILGRGWENFNVLFNLHYHPHYLSYGPANTWFDRSHNEILDILCLTGILGLAAYLALFFSIFYLFKKSSGGKKNSLLFLFLLLIAYFVQNLFVFDTPGPLIVFFFSLGLFYRETSDESDTNKVQIKQVKIDSKFPLPVLLILLFIFIPWGLYEFNFKPLEKSKEGIMGIVASLSNLDSGLKWYKESLREPCFTNPEVRLQLVKTIFVVEDRGGEDEETIKKAVEFAIEESKKNVSEHPLDVRYWLFLGQIYNANADLDSRYLIEAEKALEQGIKTSPKRQDVYFELGKTKMMLEKDQEAIELYQKALSFDTTIPVSRWNLGLAYLIIGQNENGLREIEKAQEMGFSLSAEPKMLLILAQAYKEVNNCQRAIEIINYILELKKDFVPAYKEKIACYINLKEPEKAGEVFGELQKIAPEEAKKMLKQ</sequence>
<evidence type="ECO:0000256" key="1">
    <source>
        <dbReference type="ARBA" id="ARBA00004141"/>
    </source>
</evidence>
<dbReference type="Gene3D" id="1.25.40.10">
    <property type="entry name" value="Tetratricopeptide repeat domain"/>
    <property type="match status" value="2"/>
</dbReference>
<dbReference type="PANTHER" id="PTHR37422">
    <property type="entry name" value="TEICHURONIC ACID BIOSYNTHESIS PROTEIN TUAE"/>
    <property type="match status" value="1"/>
</dbReference>
<feature type="transmembrane region" description="Helical" evidence="6">
    <location>
        <begin position="41"/>
        <end position="61"/>
    </location>
</feature>
<evidence type="ECO:0000313" key="9">
    <source>
        <dbReference type="Proteomes" id="UP000229706"/>
    </source>
</evidence>
<comment type="caution">
    <text evidence="8">The sequence shown here is derived from an EMBL/GenBank/DDBJ whole genome shotgun (WGS) entry which is preliminary data.</text>
</comment>